<dbReference type="SUPFAM" id="SSF55394">
    <property type="entry name" value="Bactericidal permeability-increasing protein, BPI"/>
    <property type="match status" value="2"/>
</dbReference>
<dbReference type="Pfam" id="PF02886">
    <property type="entry name" value="LBP_BPI_CETP_C"/>
    <property type="match status" value="1"/>
</dbReference>
<dbReference type="InterPro" id="IPR019787">
    <property type="entry name" value="Znf_PHD-finger"/>
</dbReference>
<dbReference type="Proteomes" id="UP001152320">
    <property type="component" value="Chromosome 5"/>
</dbReference>
<dbReference type="CDD" id="cd22343">
    <property type="entry name" value="PDDEXK_lambda_exonuclease-like"/>
    <property type="match status" value="1"/>
</dbReference>
<dbReference type="SMART" id="SM00328">
    <property type="entry name" value="BPI1"/>
    <property type="match status" value="1"/>
</dbReference>
<dbReference type="SMART" id="SM00249">
    <property type="entry name" value="PHD"/>
    <property type="match status" value="1"/>
</dbReference>
<dbReference type="PANTHER" id="PTHR47526">
    <property type="entry name" value="ATP-DEPENDENT DNA HELICASE"/>
    <property type="match status" value="1"/>
</dbReference>
<gene>
    <name evidence="8" type="ORF">HOLleu_12418</name>
</gene>
<dbReference type="InterPro" id="IPR007527">
    <property type="entry name" value="Znf_SWIM"/>
</dbReference>
<dbReference type="InterPro" id="IPR011011">
    <property type="entry name" value="Znf_FYVE_PHD"/>
</dbReference>
<accession>A0A9Q1CA36</accession>
<reference evidence="8" key="1">
    <citation type="submission" date="2021-10" db="EMBL/GenBank/DDBJ databases">
        <title>Tropical sea cucumber genome reveals ecological adaptation and Cuvierian tubules defense mechanism.</title>
        <authorList>
            <person name="Chen T."/>
        </authorList>
    </citation>
    <scope>NUCLEOTIDE SEQUENCE</scope>
    <source>
        <strain evidence="8">Nanhai2018</strain>
        <tissue evidence="8">Muscle</tissue>
    </source>
</reference>
<dbReference type="AlphaFoldDB" id="A0A9Q1CA36"/>
<dbReference type="PROSITE" id="PS50016">
    <property type="entry name" value="ZF_PHD_2"/>
    <property type="match status" value="1"/>
</dbReference>
<dbReference type="SUPFAM" id="SSF52980">
    <property type="entry name" value="Restriction endonuclease-like"/>
    <property type="match status" value="1"/>
</dbReference>
<feature type="domain" description="SWIM-type" evidence="7">
    <location>
        <begin position="488"/>
        <end position="524"/>
    </location>
</feature>
<dbReference type="InterPro" id="IPR011335">
    <property type="entry name" value="Restrct_endonuc-II-like"/>
</dbReference>
<dbReference type="GO" id="GO:0006281">
    <property type="term" value="P:DNA repair"/>
    <property type="evidence" value="ECO:0007669"/>
    <property type="project" value="UniProtKB-ARBA"/>
</dbReference>
<dbReference type="GO" id="GO:0008289">
    <property type="term" value="F:lipid binding"/>
    <property type="evidence" value="ECO:0007669"/>
    <property type="project" value="InterPro"/>
</dbReference>
<keyword evidence="9" id="KW-1185">Reference proteome</keyword>
<dbReference type="SUPFAM" id="SSF57903">
    <property type="entry name" value="FYVE/PHD zinc finger"/>
    <property type="match status" value="1"/>
</dbReference>
<evidence type="ECO:0000256" key="5">
    <source>
        <dbReference type="SAM" id="SignalP"/>
    </source>
</evidence>
<dbReference type="Gene3D" id="3.15.20.10">
    <property type="entry name" value="Bactericidal permeability-increasing protein, domain 2"/>
    <property type="match status" value="1"/>
</dbReference>
<dbReference type="Gene3D" id="3.15.10.10">
    <property type="entry name" value="Bactericidal permeability-increasing protein, domain 1"/>
    <property type="match status" value="1"/>
</dbReference>
<dbReference type="InterPro" id="IPR019080">
    <property type="entry name" value="YqaJ_viral_recombinase"/>
</dbReference>
<feature type="chain" id="PRO_5040185470" evidence="5">
    <location>
        <begin position="20"/>
        <end position="1006"/>
    </location>
</feature>
<dbReference type="EMBL" id="JAIZAY010000005">
    <property type="protein sequence ID" value="KAJ8041561.1"/>
    <property type="molecule type" value="Genomic_DNA"/>
</dbReference>
<dbReference type="InterPro" id="IPR011604">
    <property type="entry name" value="PDDEXK-like_dom_sf"/>
</dbReference>
<dbReference type="Gene3D" id="3.30.40.10">
    <property type="entry name" value="Zinc/RING finger domain, C3HC4 (zinc finger)"/>
    <property type="match status" value="1"/>
</dbReference>
<dbReference type="OrthoDB" id="10035901at2759"/>
<protein>
    <submittedName>
        <fullName evidence="8">Lipopolysaccharide-binding protein</fullName>
    </submittedName>
</protein>
<dbReference type="InterPro" id="IPR001124">
    <property type="entry name" value="Lipid-bd_serum_glycop_C"/>
</dbReference>
<proteinExistence type="predicted"/>
<evidence type="ECO:0000313" key="8">
    <source>
        <dbReference type="EMBL" id="KAJ8041561.1"/>
    </source>
</evidence>
<keyword evidence="3" id="KW-0862">Zinc</keyword>
<dbReference type="InterPro" id="IPR001965">
    <property type="entry name" value="Znf_PHD"/>
</dbReference>
<dbReference type="GO" id="GO:0008270">
    <property type="term" value="F:zinc ion binding"/>
    <property type="evidence" value="ECO:0007669"/>
    <property type="project" value="UniProtKB-KW"/>
</dbReference>
<feature type="domain" description="PHD-type" evidence="6">
    <location>
        <begin position="940"/>
        <end position="1000"/>
    </location>
</feature>
<sequence>MELIVLSLISLIIVEISSASQPGIKTRITQSGLDFFTDAEQILSMLPEIPDFADKTEIAVLGKVDYDVTDIKIKRLSSHPQTVLAVERDFGLVWLSKELRVAVNGNWHYQTHGFIPVSDDGKFDFEVVIKSSPFKLKVDADDTGRLSIEMVDKRCHFKVESVDVELYGDKEWFYNMFEGNIEEMVQKYANEQICSTISKLIKEDLGMMMRSMEVVASIIPEVAALDLSLIARPSMTSFIDIGHRGEVYDVNNRMESSLPIPSLPEDNDDASMFYIWLTDYVLNSAGSTLHNCGYLSYSLTQDQLMYNNIPRSADGSNVQMELCKIAKFVTRTKEYLRSFLRTRGVPSDGSESQKDLAERCFWAEKLGLERRHTDDEAAEEIASSKCNKLILDGGLIKLPRPETLAEWESSLSSLPDLTRSRMETYITSVGRKLGSKGSKTLGLGKGLYLSNHVTDVEFHGVSPNINYCFVRAKVIPQTKCSKAPYNPWIVLNKLNGSVVTAECSCIVGVQSGCKHIAAVLFALVETVEKGLNRSSTSKKVSWGQPSRGNYSRAVPAEDLHILKVKNNAENQNLHSSFKIYRSGIDSRAVASRNSKYLNSFNFDKLADITNGNCGILLYVDRSSDHQRQVPCIDNVAASKEISTTVLPLTVPEAVASSNGHSPDFNEQIFDKLQIDENQKNQIIHDTVQQSSCRLWHNHRVGRITSSTAKLCIDTVVGIPPTHLSNKSHTALANIMNYYGNPSSPSLDWGKNMEKIAIKHYIAHHKLLKKHVLVCESTGLWLSASHPYIAASPDGIINCRQCGKGLLEVKNPYKYRKMMISELYSQKDSCLVFSNGVIQLDHSHDYYIQIQIQLWVTGFDWCDFVVRTISNTDNLHVERIYQDHVLINQILPKLDFFFFQGVVPEIQNRKVYCKVVENAVRKTVDSMLTILDRSSKEVYIAFPCSKCGQECSQTPKSFACQSIACDNCERWSHFACIGLTGKENFLKRRKASWECSTCRVSKRNRLL</sequence>
<evidence type="ECO:0000259" key="7">
    <source>
        <dbReference type="PROSITE" id="PS50966"/>
    </source>
</evidence>
<feature type="signal peptide" evidence="5">
    <location>
        <begin position="1"/>
        <end position="19"/>
    </location>
</feature>
<dbReference type="Pfam" id="PF09588">
    <property type="entry name" value="YqaJ"/>
    <property type="match status" value="1"/>
</dbReference>
<keyword evidence="1" id="KW-0479">Metal-binding</keyword>
<dbReference type="PROSITE" id="PS50966">
    <property type="entry name" value="ZF_SWIM"/>
    <property type="match status" value="1"/>
</dbReference>
<dbReference type="InterPro" id="IPR017943">
    <property type="entry name" value="Bactericidal_perm-incr_a/b_dom"/>
</dbReference>
<dbReference type="InterPro" id="IPR013083">
    <property type="entry name" value="Znf_RING/FYVE/PHD"/>
</dbReference>
<organism evidence="8 9">
    <name type="scientific">Holothuria leucospilota</name>
    <name type="common">Black long sea cucumber</name>
    <name type="synonym">Mertensiothuria leucospilota</name>
    <dbReference type="NCBI Taxonomy" id="206669"/>
    <lineage>
        <taxon>Eukaryota</taxon>
        <taxon>Metazoa</taxon>
        <taxon>Echinodermata</taxon>
        <taxon>Eleutherozoa</taxon>
        <taxon>Echinozoa</taxon>
        <taxon>Holothuroidea</taxon>
        <taxon>Aspidochirotacea</taxon>
        <taxon>Aspidochirotida</taxon>
        <taxon>Holothuriidae</taxon>
        <taxon>Holothuria</taxon>
    </lineage>
</organism>
<evidence type="ECO:0000256" key="3">
    <source>
        <dbReference type="ARBA" id="ARBA00022833"/>
    </source>
</evidence>
<evidence type="ECO:0000256" key="1">
    <source>
        <dbReference type="ARBA" id="ARBA00022723"/>
    </source>
</evidence>
<dbReference type="PANTHER" id="PTHR47526:SF3">
    <property type="entry name" value="PHD-TYPE DOMAIN-CONTAINING PROTEIN"/>
    <property type="match status" value="1"/>
</dbReference>
<comment type="caution">
    <text evidence="8">The sequence shown here is derived from an EMBL/GenBank/DDBJ whole genome shotgun (WGS) entry which is preliminary data.</text>
</comment>
<evidence type="ECO:0000256" key="4">
    <source>
        <dbReference type="PROSITE-ProRule" id="PRU00325"/>
    </source>
</evidence>
<keyword evidence="5" id="KW-0732">Signal</keyword>
<dbReference type="Pfam" id="PF01273">
    <property type="entry name" value="LBP_BPI_CETP"/>
    <property type="match status" value="1"/>
</dbReference>
<evidence type="ECO:0000259" key="6">
    <source>
        <dbReference type="PROSITE" id="PS50016"/>
    </source>
</evidence>
<name>A0A9Q1CA36_HOLLE</name>
<keyword evidence="2 4" id="KW-0863">Zinc-finger</keyword>
<dbReference type="InterPro" id="IPR017942">
    <property type="entry name" value="Lipid-bd_serum_glycop_N"/>
</dbReference>
<evidence type="ECO:0000256" key="2">
    <source>
        <dbReference type="ARBA" id="ARBA00022771"/>
    </source>
</evidence>
<dbReference type="Gene3D" id="3.90.320.10">
    <property type="match status" value="1"/>
</dbReference>
<evidence type="ECO:0000313" key="9">
    <source>
        <dbReference type="Proteomes" id="UP001152320"/>
    </source>
</evidence>